<name>A0A939QCB2_9MICO</name>
<protein>
    <submittedName>
        <fullName evidence="1">Uncharacterized protein</fullName>
    </submittedName>
</protein>
<proteinExistence type="predicted"/>
<gene>
    <name evidence="1" type="ORF">J4H85_04040</name>
</gene>
<accession>A0A939QCB2</accession>
<evidence type="ECO:0000313" key="1">
    <source>
        <dbReference type="EMBL" id="MBO2989167.1"/>
    </source>
</evidence>
<organism evidence="1 2">
    <name type="scientific">Leucobacter tardus</name>
    <dbReference type="NCBI Taxonomy" id="501483"/>
    <lineage>
        <taxon>Bacteria</taxon>
        <taxon>Bacillati</taxon>
        <taxon>Actinomycetota</taxon>
        <taxon>Actinomycetes</taxon>
        <taxon>Micrococcales</taxon>
        <taxon>Microbacteriaceae</taxon>
        <taxon>Leucobacter</taxon>
    </lineage>
</organism>
<evidence type="ECO:0000313" key="2">
    <source>
        <dbReference type="Proteomes" id="UP000668403"/>
    </source>
</evidence>
<comment type="caution">
    <text evidence="1">The sequence shown here is derived from an EMBL/GenBank/DDBJ whole genome shotgun (WGS) entry which is preliminary data.</text>
</comment>
<keyword evidence="2" id="KW-1185">Reference proteome</keyword>
<dbReference type="AlphaFoldDB" id="A0A939QCB2"/>
<dbReference type="EMBL" id="JAGFBF010000001">
    <property type="protein sequence ID" value="MBO2989167.1"/>
    <property type="molecule type" value="Genomic_DNA"/>
</dbReference>
<reference evidence="1" key="1">
    <citation type="submission" date="2021-03" db="EMBL/GenBank/DDBJ databases">
        <title>Leucobacter chromiisoli sp. nov., isolated from chromium-containing soil of chemical plant.</title>
        <authorList>
            <person name="Xu Z."/>
        </authorList>
    </citation>
    <scope>NUCLEOTIDE SEQUENCE</scope>
    <source>
        <strain evidence="1">K 70/01</strain>
    </source>
</reference>
<sequence>MKHLMDTVRKMPDLVMSALVTALEGTTERVRICPSCGFELVDPFAEPSPDGDDFGYGHDMDYAEFDEYECLNCGNGY</sequence>
<dbReference type="Proteomes" id="UP000668403">
    <property type="component" value="Unassembled WGS sequence"/>
</dbReference>
<dbReference type="RefSeq" id="WP_208237039.1">
    <property type="nucleotide sequence ID" value="NZ_BAAAQU010000001.1"/>
</dbReference>